<dbReference type="SMART" id="SM00320">
    <property type="entry name" value="WD40"/>
    <property type="match status" value="6"/>
</dbReference>
<keyword evidence="3" id="KW-0132">Cell division</keyword>
<keyword evidence="2 7" id="KW-0853">WD repeat</keyword>
<keyword evidence="5" id="KW-0498">Mitosis</keyword>
<organism evidence="9 10">
    <name type="scientific">Taxus chinensis</name>
    <name type="common">Chinese yew</name>
    <name type="synonym">Taxus wallichiana var. chinensis</name>
    <dbReference type="NCBI Taxonomy" id="29808"/>
    <lineage>
        <taxon>Eukaryota</taxon>
        <taxon>Viridiplantae</taxon>
        <taxon>Streptophyta</taxon>
        <taxon>Embryophyta</taxon>
        <taxon>Tracheophyta</taxon>
        <taxon>Spermatophyta</taxon>
        <taxon>Pinopsida</taxon>
        <taxon>Pinidae</taxon>
        <taxon>Conifers II</taxon>
        <taxon>Cupressales</taxon>
        <taxon>Taxaceae</taxon>
        <taxon>Taxus</taxon>
    </lineage>
</organism>
<keyword evidence="10" id="KW-1185">Reference proteome</keyword>
<dbReference type="InterPro" id="IPR001680">
    <property type="entry name" value="WD40_rpt"/>
</dbReference>
<dbReference type="PROSITE" id="PS50294">
    <property type="entry name" value="WD_REPEATS_REGION"/>
    <property type="match status" value="2"/>
</dbReference>
<dbReference type="InterPro" id="IPR056150">
    <property type="entry name" value="WD40_CDC20-Fz"/>
</dbReference>
<evidence type="ECO:0000256" key="6">
    <source>
        <dbReference type="ARBA" id="ARBA00023306"/>
    </source>
</evidence>
<keyword evidence="6" id="KW-0131">Cell cycle</keyword>
<evidence type="ECO:0000256" key="3">
    <source>
        <dbReference type="ARBA" id="ARBA00022618"/>
    </source>
</evidence>
<feature type="repeat" description="WD" evidence="7">
    <location>
        <begin position="224"/>
        <end position="265"/>
    </location>
</feature>
<evidence type="ECO:0000256" key="2">
    <source>
        <dbReference type="ARBA" id="ARBA00022574"/>
    </source>
</evidence>
<dbReference type="GO" id="GO:1990757">
    <property type="term" value="F:ubiquitin ligase activator activity"/>
    <property type="evidence" value="ECO:0007669"/>
    <property type="project" value="TreeGrafter"/>
</dbReference>
<dbReference type="AlphaFoldDB" id="A0AA38FGT7"/>
<sequence length="284" mass="31362">MQSESSNEDDCLTSLAWADDGIHIALGLNNSEIQLWDAEQMRLVYKMRGHSSRVGSLAWNTHVLSSGSKDSLIINHDIRIRNHIVSKFEGHKLEVCGLKWSQSRQKLASGGNDNILHIWDASLMSSSGGSKHLHRFDQHQAAVKALAWCPYAANVLASGGGTADRCIKLWNTQSGECITSVDTDSQVCALQWNKHRKEILSSHGYSKNQLCLWKYPSVLKLAELSGHTQRVLHLAQSPDGTTVASAAADETLRFWKVFGNSSTNSSKTRMAEGSPLSLLRNNIR</sequence>
<dbReference type="Proteomes" id="UP000824469">
    <property type="component" value="Unassembled WGS sequence"/>
</dbReference>
<evidence type="ECO:0000313" key="10">
    <source>
        <dbReference type="Proteomes" id="UP000824469"/>
    </source>
</evidence>
<feature type="domain" description="CDC20/Fizzy WD40" evidence="8">
    <location>
        <begin position="5"/>
        <end position="255"/>
    </location>
</feature>
<reference evidence="9 10" key="1">
    <citation type="journal article" date="2021" name="Nat. Plants">
        <title>The Taxus genome provides insights into paclitaxel biosynthesis.</title>
        <authorList>
            <person name="Xiong X."/>
            <person name="Gou J."/>
            <person name="Liao Q."/>
            <person name="Li Y."/>
            <person name="Zhou Q."/>
            <person name="Bi G."/>
            <person name="Li C."/>
            <person name="Du R."/>
            <person name="Wang X."/>
            <person name="Sun T."/>
            <person name="Guo L."/>
            <person name="Liang H."/>
            <person name="Lu P."/>
            <person name="Wu Y."/>
            <person name="Zhang Z."/>
            <person name="Ro D.K."/>
            <person name="Shang Y."/>
            <person name="Huang S."/>
            <person name="Yan J."/>
        </authorList>
    </citation>
    <scope>NUCLEOTIDE SEQUENCE [LARGE SCALE GENOMIC DNA]</scope>
    <source>
        <strain evidence="9">Ta-2019</strain>
    </source>
</reference>
<proteinExistence type="inferred from homology"/>
<dbReference type="OMA" id="APYLMED"/>
<feature type="repeat" description="WD" evidence="7">
    <location>
        <begin position="88"/>
        <end position="120"/>
    </location>
</feature>
<evidence type="ECO:0000256" key="7">
    <source>
        <dbReference type="PROSITE-ProRule" id="PRU00221"/>
    </source>
</evidence>
<dbReference type="InterPro" id="IPR015943">
    <property type="entry name" value="WD40/YVTN_repeat-like_dom_sf"/>
</dbReference>
<dbReference type="SUPFAM" id="SSF50978">
    <property type="entry name" value="WD40 repeat-like"/>
    <property type="match status" value="1"/>
</dbReference>
<dbReference type="PROSITE" id="PS50082">
    <property type="entry name" value="WD_REPEATS_2"/>
    <property type="match status" value="3"/>
</dbReference>
<protein>
    <recommendedName>
        <fullName evidence="8">CDC20/Fizzy WD40 domain-containing protein</fullName>
    </recommendedName>
</protein>
<dbReference type="InterPro" id="IPR033010">
    <property type="entry name" value="Cdc20/Fizzy"/>
</dbReference>
<evidence type="ECO:0000256" key="4">
    <source>
        <dbReference type="ARBA" id="ARBA00022737"/>
    </source>
</evidence>
<dbReference type="GO" id="GO:1905786">
    <property type="term" value="P:positive regulation of anaphase-promoting complex-dependent catabolic process"/>
    <property type="evidence" value="ECO:0007669"/>
    <property type="project" value="TreeGrafter"/>
</dbReference>
<evidence type="ECO:0000313" key="9">
    <source>
        <dbReference type="EMBL" id="KAH9302033.1"/>
    </source>
</evidence>
<keyword evidence="4" id="KW-0677">Repeat</keyword>
<dbReference type="PANTHER" id="PTHR19918:SF43">
    <property type="entry name" value="CELL DIVISION CYCLE 20.2, COFACTOR OF APC COMPLEX-LIKE ISOFORM X2"/>
    <property type="match status" value="1"/>
</dbReference>
<comment type="caution">
    <text evidence="9">The sequence shown here is derived from an EMBL/GenBank/DDBJ whole genome shotgun (WGS) entry which is preliminary data.</text>
</comment>
<evidence type="ECO:0000256" key="1">
    <source>
        <dbReference type="ARBA" id="ARBA00006445"/>
    </source>
</evidence>
<dbReference type="Gene3D" id="2.130.10.10">
    <property type="entry name" value="YVTN repeat-like/Quinoprotein amine dehydrogenase"/>
    <property type="match status" value="1"/>
</dbReference>
<dbReference type="GO" id="GO:0031145">
    <property type="term" value="P:anaphase-promoting complex-dependent catabolic process"/>
    <property type="evidence" value="ECO:0007669"/>
    <property type="project" value="TreeGrafter"/>
</dbReference>
<dbReference type="InterPro" id="IPR036322">
    <property type="entry name" value="WD40_repeat_dom_sf"/>
</dbReference>
<evidence type="ECO:0000256" key="5">
    <source>
        <dbReference type="ARBA" id="ARBA00022776"/>
    </source>
</evidence>
<evidence type="ECO:0000259" key="8">
    <source>
        <dbReference type="Pfam" id="PF24807"/>
    </source>
</evidence>
<name>A0AA38FGT7_TAXCH</name>
<accession>A0AA38FGT7</accession>
<dbReference type="PANTHER" id="PTHR19918">
    <property type="entry name" value="CELL DIVISION CYCLE 20 CDC20 FIZZY -RELATED"/>
    <property type="match status" value="1"/>
</dbReference>
<dbReference type="GO" id="GO:0005680">
    <property type="term" value="C:anaphase-promoting complex"/>
    <property type="evidence" value="ECO:0007669"/>
    <property type="project" value="TreeGrafter"/>
</dbReference>
<comment type="similarity">
    <text evidence="1">Belongs to the WD repeat CDC20/Fizzy family.</text>
</comment>
<dbReference type="Pfam" id="PF24807">
    <property type="entry name" value="WD40_CDC20-Fz"/>
    <property type="match status" value="1"/>
</dbReference>
<dbReference type="GO" id="GO:0051301">
    <property type="term" value="P:cell division"/>
    <property type="evidence" value="ECO:0007669"/>
    <property type="project" value="UniProtKB-KW"/>
</dbReference>
<gene>
    <name evidence="9" type="ORF">KI387_013616</name>
</gene>
<dbReference type="GO" id="GO:0010997">
    <property type="term" value="F:anaphase-promoting complex binding"/>
    <property type="evidence" value="ECO:0007669"/>
    <property type="project" value="InterPro"/>
</dbReference>
<feature type="repeat" description="WD" evidence="7">
    <location>
        <begin position="5"/>
        <end position="46"/>
    </location>
</feature>
<dbReference type="EMBL" id="JAHRHJ020000009">
    <property type="protein sequence ID" value="KAH9302033.1"/>
    <property type="molecule type" value="Genomic_DNA"/>
</dbReference>